<reference evidence="11 12" key="1">
    <citation type="submission" date="2024-01" db="EMBL/GenBank/DDBJ databases">
        <title>Uliginosibacterium soil sp. nov.</title>
        <authorList>
            <person name="Lv Y."/>
        </authorList>
    </citation>
    <scope>NUCLEOTIDE SEQUENCE [LARGE SCALE GENOMIC DNA]</scope>
    <source>
        <strain evidence="11 12">H3</strain>
    </source>
</reference>
<evidence type="ECO:0000256" key="4">
    <source>
        <dbReference type="ARBA" id="ARBA00014035"/>
    </source>
</evidence>
<dbReference type="InterPro" id="IPR018323">
    <property type="entry name" value="OM_lipoprot_carrier_LolA_Pbac"/>
</dbReference>
<dbReference type="PANTHER" id="PTHR35869">
    <property type="entry name" value="OUTER-MEMBRANE LIPOPROTEIN CARRIER PROTEIN"/>
    <property type="match status" value="1"/>
</dbReference>
<protein>
    <recommendedName>
        <fullName evidence="4 10">Outer-membrane lipoprotein carrier protein</fullName>
    </recommendedName>
</protein>
<dbReference type="PANTHER" id="PTHR35869:SF1">
    <property type="entry name" value="OUTER-MEMBRANE LIPOPROTEIN CARRIER PROTEIN"/>
    <property type="match status" value="1"/>
</dbReference>
<sequence length="207" mass="22356" precursor="true">MRFIVTSLSLLLSSAAYAANGVEQLHQFLEGSKTAKASFTQSVISKSGKEGQKASGSMIFQRPGKFRWTYEKPYNQLIVGDGSKLWSYDKELNQVVIKPMSQALGSSPAALLAGDNALEKNFDLKDGGENGGLAWLDATPKNNEAGFERVRIGFKGGLPQAMEVKDNFGQTTVLQFVGFERNVSVTAETFRFVPPKGADVIGEGANP</sequence>
<dbReference type="NCBIfam" id="TIGR00547">
    <property type="entry name" value="lolA"/>
    <property type="match status" value="1"/>
</dbReference>
<dbReference type="Pfam" id="PF03548">
    <property type="entry name" value="LolA"/>
    <property type="match status" value="1"/>
</dbReference>
<dbReference type="Gene3D" id="2.50.20.10">
    <property type="entry name" value="Lipoprotein localisation LolA/LolB/LppX"/>
    <property type="match status" value="1"/>
</dbReference>
<evidence type="ECO:0000256" key="7">
    <source>
        <dbReference type="ARBA" id="ARBA00022764"/>
    </source>
</evidence>
<dbReference type="RefSeq" id="WP_327600745.1">
    <property type="nucleotide sequence ID" value="NZ_JAYXHS010000004.1"/>
</dbReference>
<evidence type="ECO:0000256" key="2">
    <source>
        <dbReference type="ARBA" id="ARBA00007615"/>
    </source>
</evidence>
<evidence type="ECO:0000256" key="9">
    <source>
        <dbReference type="ARBA" id="ARBA00023186"/>
    </source>
</evidence>
<organism evidence="11 12">
    <name type="scientific">Uliginosibacterium silvisoli</name>
    <dbReference type="NCBI Taxonomy" id="3114758"/>
    <lineage>
        <taxon>Bacteria</taxon>
        <taxon>Pseudomonadati</taxon>
        <taxon>Pseudomonadota</taxon>
        <taxon>Betaproteobacteria</taxon>
        <taxon>Rhodocyclales</taxon>
        <taxon>Zoogloeaceae</taxon>
        <taxon>Uliginosibacterium</taxon>
    </lineage>
</organism>
<evidence type="ECO:0000256" key="1">
    <source>
        <dbReference type="ARBA" id="ARBA00004418"/>
    </source>
</evidence>
<evidence type="ECO:0000256" key="5">
    <source>
        <dbReference type="ARBA" id="ARBA00022448"/>
    </source>
</evidence>
<evidence type="ECO:0000256" key="3">
    <source>
        <dbReference type="ARBA" id="ARBA00011245"/>
    </source>
</evidence>
<keyword evidence="12" id="KW-1185">Reference proteome</keyword>
<evidence type="ECO:0000256" key="8">
    <source>
        <dbReference type="ARBA" id="ARBA00022927"/>
    </source>
</evidence>
<gene>
    <name evidence="10 11" type="primary">lolA</name>
    <name evidence="11" type="ORF">VVD49_18710</name>
</gene>
<evidence type="ECO:0000313" key="11">
    <source>
        <dbReference type="EMBL" id="MEC5387771.1"/>
    </source>
</evidence>
<dbReference type="Proteomes" id="UP001331561">
    <property type="component" value="Unassembled WGS sequence"/>
</dbReference>
<comment type="caution">
    <text evidence="11">The sequence shown here is derived from an EMBL/GenBank/DDBJ whole genome shotgun (WGS) entry which is preliminary data.</text>
</comment>
<comment type="subunit">
    <text evidence="3 10">Monomer.</text>
</comment>
<evidence type="ECO:0000313" key="12">
    <source>
        <dbReference type="Proteomes" id="UP001331561"/>
    </source>
</evidence>
<dbReference type="HAMAP" id="MF_00240">
    <property type="entry name" value="LolA"/>
    <property type="match status" value="1"/>
</dbReference>
<dbReference type="CDD" id="cd16325">
    <property type="entry name" value="LolA"/>
    <property type="match status" value="1"/>
</dbReference>
<keyword evidence="6 10" id="KW-0732">Signal</keyword>
<feature type="signal peptide" evidence="10">
    <location>
        <begin position="1"/>
        <end position="18"/>
    </location>
</feature>
<accession>A0ABU6K848</accession>
<comment type="function">
    <text evidence="10">Participates in the translocation of lipoproteins from the inner membrane to the outer membrane. Only forms a complex with a lipoprotein if the residue after the N-terminal Cys is not an aspartate (The Asp acts as a targeting signal to indicate that the lipoprotein should stay in the inner membrane).</text>
</comment>
<keyword evidence="8 10" id="KW-0653">Protein transport</keyword>
<keyword evidence="11" id="KW-0449">Lipoprotein</keyword>
<dbReference type="SUPFAM" id="SSF89392">
    <property type="entry name" value="Prokaryotic lipoproteins and lipoprotein localization factors"/>
    <property type="match status" value="1"/>
</dbReference>
<name>A0ABU6K848_9RHOO</name>
<keyword evidence="9 10" id="KW-0143">Chaperone</keyword>
<comment type="similarity">
    <text evidence="2 10">Belongs to the LolA family.</text>
</comment>
<dbReference type="InterPro" id="IPR004564">
    <property type="entry name" value="OM_lipoprot_carrier_LolA-like"/>
</dbReference>
<comment type="subcellular location">
    <subcellularLocation>
        <location evidence="1 10">Periplasm</location>
    </subcellularLocation>
</comment>
<evidence type="ECO:0000256" key="10">
    <source>
        <dbReference type="HAMAP-Rule" id="MF_00240"/>
    </source>
</evidence>
<keyword evidence="7 10" id="KW-0574">Periplasm</keyword>
<feature type="chain" id="PRO_5044940797" description="Outer-membrane lipoprotein carrier protein" evidence="10">
    <location>
        <begin position="19"/>
        <end position="207"/>
    </location>
</feature>
<evidence type="ECO:0000256" key="6">
    <source>
        <dbReference type="ARBA" id="ARBA00022729"/>
    </source>
</evidence>
<proteinExistence type="inferred from homology"/>
<dbReference type="InterPro" id="IPR029046">
    <property type="entry name" value="LolA/LolB/LppX"/>
</dbReference>
<keyword evidence="5 10" id="KW-0813">Transport</keyword>
<dbReference type="EMBL" id="JAYXHS010000004">
    <property type="protein sequence ID" value="MEC5387771.1"/>
    <property type="molecule type" value="Genomic_DNA"/>
</dbReference>